<protein>
    <submittedName>
        <fullName evidence="6">Uncharacterized protein</fullName>
    </submittedName>
</protein>
<dbReference type="Gene3D" id="1.25.40.20">
    <property type="entry name" value="Ankyrin repeat-containing domain"/>
    <property type="match status" value="2"/>
</dbReference>
<feature type="repeat" description="ANK" evidence="3">
    <location>
        <begin position="103"/>
        <end position="135"/>
    </location>
</feature>
<evidence type="ECO:0000256" key="1">
    <source>
        <dbReference type="ARBA" id="ARBA00022737"/>
    </source>
</evidence>
<dbReference type="RefSeq" id="XP_068365378.1">
    <property type="nucleotide sequence ID" value="XM_068499940.1"/>
</dbReference>
<sequence length="393" mass="43731">MFFNCRPIHWACTFARLTILSYLLDSRADPNPTNNASVLVPLLYTAKFGYSKLTERLLEFGVPSNQQEGSGRSALHFAAWFGYAPLISILLKYNAIIDIIDNEGRTPLHFASWFGHKDCCDILLKNGANIDAQDCCGRTALHFAVMHERTEIVQLLLQYGANLKLKTKIGKTAEAIAAAANLTEIVEMLQKEEEEKYNKNKNIDDEEETPSRKEIMEEHQRMKNIVAKLVEAKDMQFEEYTALRETIETHGMNIIIFSQTQEDIMRQITQLNNLVYQILLTLNIGLQQGPIDPSGTNGTSSQSSQTGLPSININSVNSTANPGNGMSSVSMNSNATMRPIRPSSITSSGGVPLCKNCMKNEASFRCRQCHSPICANCLPIIKQNGCPFCSQKQ</sequence>
<feature type="compositionally biased region" description="Polar residues" evidence="4">
    <location>
        <begin position="308"/>
        <end position="320"/>
    </location>
</feature>
<dbReference type="VEuPathDB" id="TrichDB:TRFO_18049"/>
<feature type="region of interest" description="Disordered" evidence="4">
    <location>
        <begin position="291"/>
        <end position="344"/>
    </location>
</feature>
<evidence type="ECO:0000256" key="2">
    <source>
        <dbReference type="ARBA" id="ARBA00023043"/>
    </source>
</evidence>
<dbReference type="PANTHER" id="PTHR24123">
    <property type="entry name" value="ANKYRIN REPEAT-CONTAINING"/>
    <property type="match status" value="1"/>
</dbReference>
<evidence type="ECO:0000256" key="4">
    <source>
        <dbReference type="SAM" id="MobiDB-lite"/>
    </source>
</evidence>
<dbReference type="OrthoDB" id="20872at2759"/>
<evidence type="ECO:0000313" key="6">
    <source>
        <dbReference type="EMBL" id="OHT12242.1"/>
    </source>
</evidence>
<reference evidence="6" key="1">
    <citation type="submission" date="2016-10" db="EMBL/GenBank/DDBJ databases">
        <authorList>
            <person name="Benchimol M."/>
            <person name="Almeida L.G."/>
            <person name="Vasconcelos A.T."/>
            <person name="Perreira-Neves A."/>
            <person name="Rosa I.A."/>
            <person name="Tasca T."/>
            <person name="Bogo M.R."/>
            <person name="de Souza W."/>
        </authorList>
    </citation>
    <scope>NUCLEOTIDE SEQUENCE [LARGE SCALE GENOMIC DNA]</scope>
    <source>
        <strain evidence="6">K</strain>
    </source>
</reference>
<dbReference type="PANTHER" id="PTHR24123:SF85">
    <property type="entry name" value="ANKYRIN REPEAT DOMAIN-CONTAINING PROTEIN 55"/>
    <property type="match status" value="1"/>
</dbReference>
<feature type="repeat" description="ANK" evidence="3">
    <location>
        <begin position="70"/>
        <end position="102"/>
    </location>
</feature>
<keyword evidence="1" id="KW-0677">Repeat</keyword>
<comment type="caution">
    <text evidence="6">The sequence shown here is derived from an EMBL/GenBank/DDBJ whole genome shotgun (WGS) entry which is preliminary data.</text>
</comment>
<feature type="compositionally biased region" description="Low complexity" evidence="4">
    <location>
        <begin position="294"/>
        <end position="307"/>
    </location>
</feature>
<feature type="compositionally biased region" description="Low complexity" evidence="4">
    <location>
        <begin position="321"/>
        <end position="334"/>
    </location>
</feature>
<dbReference type="SMART" id="SM00248">
    <property type="entry name" value="ANK"/>
    <property type="match status" value="5"/>
</dbReference>
<dbReference type="AlphaFoldDB" id="A0A1J4KM77"/>
<dbReference type="InterPro" id="IPR002110">
    <property type="entry name" value="Ankyrin_rpt"/>
</dbReference>
<dbReference type="Pfam" id="PF12796">
    <property type="entry name" value="Ank_2"/>
    <property type="match status" value="1"/>
</dbReference>
<name>A0A1J4KM77_9EUKA</name>
<keyword evidence="2 3" id="KW-0040">ANK repeat</keyword>
<organism evidence="6 7">
    <name type="scientific">Tritrichomonas foetus</name>
    <dbReference type="NCBI Taxonomy" id="1144522"/>
    <lineage>
        <taxon>Eukaryota</taxon>
        <taxon>Metamonada</taxon>
        <taxon>Parabasalia</taxon>
        <taxon>Tritrichomonadida</taxon>
        <taxon>Tritrichomonadidae</taxon>
        <taxon>Tritrichomonas</taxon>
    </lineage>
</organism>
<feature type="signal peptide" evidence="5">
    <location>
        <begin position="1"/>
        <end position="28"/>
    </location>
</feature>
<dbReference type="Proteomes" id="UP000179807">
    <property type="component" value="Unassembled WGS sequence"/>
</dbReference>
<proteinExistence type="predicted"/>
<feature type="repeat" description="ANK" evidence="3">
    <location>
        <begin position="136"/>
        <end position="168"/>
    </location>
</feature>
<evidence type="ECO:0000256" key="3">
    <source>
        <dbReference type="PROSITE-ProRule" id="PRU00023"/>
    </source>
</evidence>
<dbReference type="CDD" id="cd19757">
    <property type="entry name" value="Bbox1"/>
    <property type="match status" value="1"/>
</dbReference>
<evidence type="ECO:0000313" key="7">
    <source>
        <dbReference type="Proteomes" id="UP000179807"/>
    </source>
</evidence>
<dbReference type="InterPro" id="IPR051165">
    <property type="entry name" value="Multifunctional_ANK_Repeat"/>
</dbReference>
<dbReference type="PRINTS" id="PR01415">
    <property type="entry name" value="ANKYRIN"/>
</dbReference>
<gene>
    <name evidence="6" type="ORF">TRFO_18049</name>
</gene>
<evidence type="ECO:0000256" key="5">
    <source>
        <dbReference type="SAM" id="SignalP"/>
    </source>
</evidence>
<accession>A0A1J4KM77</accession>
<feature type="chain" id="PRO_5012113984" evidence="5">
    <location>
        <begin position="29"/>
        <end position="393"/>
    </location>
</feature>
<dbReference type="EMBL" id="MLAK01000568">
    <property type="protein sequence ID" value="OHT12242.1"/>
    <property type="molecule type" value="Genomic_DNA"/>
</dbReference>
<dbReference type="Pfam" id="PF00023">
    <property type="entry name" value="Ank"/>
    <property type="match status" value="2"/>
</dbReference>
<dbReference type="InterPro" id="IPR036770">
    <property type="entry name" value="Ankyrin_rpt-contain_sf"/>
</dbReference>
<dbReference type="PROSITE" id="PS50088">
    <property type="entry name" value="ANK_REPEAT"/>
    <property type="match status" value="3"/>
</dbReference>
<keyword evidence="5" id="KW-0732">Signal</keyword>
<keyword evidence="7" id="KW-1185">Reference proteome</keyword>
<dbReference type="GeneID" id="94834644"/>
<dbReference type="SUPFAM" id="SSF48403">
    <property type="entry name" value="Ankyrin repeat"/>
    <property type="match status" value="1"/>
</dbReference>
<dbReference type="PROSITE" id="PS50297">
    <property type="entry name" value="ANK_REP_REGION"/>
    <property type="match status" value="3"/>
</dbReference>